<dbReference type="STRING" id="150374.A0A0M9VRN8"/>
<dbReference type="GO" id="GO:0005829">
    <property type="term" value="C:cytosol"/>
    <property type="evidence" value="ECO:0007669"/>
    <property type="project" value="TreeGrafter"/>
</dbReference>
<evidence type="ECO:0000313" key="8">
    <source>
        <dbReference type="EMBL" id="KOS16849.1"/>
    </source>
</evidence>
<dbReference type="InterPro" id="IPR007135">
    <property type="entry name" value="Atg3/Atg10"/>
</dbReference>
<accession>A0A0M9VRN8</accession>
<dbReference type="GO" id="GO:0000422">
    <property type="term" value="P:autophagy of mitochondrion"/>
    <property type="evidence" value="ECO:0007669"/>
    <property type="project" value="TreeGrafter"/>
</dbReference>
<comment type="caution">
    <text evidence="8">The sequence shown here is derived from an EMBL/GenBank/DDBJ whole genome shotgun (WGS) entry which is preliminary data.</text>
</comment>
<dbReference type="EMBL" id="LGSR01000029">
    <property type="protein sequence ID" value="KOS16849.1"/>
    <property type="molecule type" value="Genomic_DNA"/>
</dbReference>
<proteinExistence type="inferred from homology"/>
<reference evidence="8 9" key="1">
    <citation type="submission" date="2015-07" db="EMBL/GenBank/DDBJ databases">
        <title>The genome of the fungus Escovopsis weberi, a specialized disease agent of ant agriculture.</title>
        <authorList>
            <person name="de Man T.J."/>
            <person name="Stajich J.E."/>
            <person name="Kubicek C.P."/>
            <person name="Chenthamara K."/>
            <person name="Atanasova L."/>
            <person name="Druzhinina I.S."/>
            <person name="Birnbaum S."/>
            <person name="Barribeau S.M."/>
            <person name="Teiling C."/>
            <person name="Suen G."/>
            <person name="Currie C."/>
            <person name="Gerardo N.M."/>
        </authorList>
    </citation>
    <scope>NUCLEOTIDE SEQUENCE [LARGE SCALE GENOMIC DNA]</scope>
</reference>
<keyword evidence="5" id="KW-0813">Transport</keyword>
<organism evidence="8 9">
    <name type="scientific">Escovopsis weberi</name>
    <dbReference type="NCBI Taxonomy" id="150374"/>
    <lineage>
        <taxon>Eukaryota</taxon>
        <taxon>Fungi</taxon>
        <taxon>Dikarya</taxon>
        <taxon>Ascomycota</taxon>
        <taxon>Pezizomycotina</taxon>
        <taxon>Sordariomycetes</taxon>
        <taxon>Hypocreomycetidae</taxon>
        <taxon>Hypocreales</taxon>
        <taxon>Hypocreaceae</taxon>
        <taxon>Escovopsis</taxon>
    </lineage>
</organism>
<gene>
    <name evidence="8" type="ORF">ESCO_004715</name>
</gene>
<keyword evidence="4" id="KW-0833">Ubl conjugation pathway</keyword>
<dbReference type="Proteomes" id="UP000053831">
    <property type="component" value="Unassembled WGS sequence"/>
</dbReference>
<dbReference type="Pfam" id="PF03987">
    <property type="entry name" value="Autophagy_act_C"/>
    <property type="match status" value="1"/>
</dbReference>
<sequence length="247" mass="27202">MDIQDFPFLSQDEFTEACHHLENRYRQATLGPVRRRWRLRLLTALDLGASSRPPTSAHSPGHTKYIQIVRPLEETADPGNLSLDLGTFSISDSATAEAAEAAMLSADSDMRDAEEADDAVMGSQRMDLAFGQVTYEIHLHPTYRLPCLWFTLQNLPHGEVAFDIDTVFRRLVPDEYKAGLRRGVGGIGGISADHHPVTGVPAFFVHPCMVGDAISGFECSCQDYLMIWLGLVGGCVGLWVPKEMATP</sequence>
<dbReference type="GO" id="GO:0032446">
    <property type="term" value="P:protein modification by small protein conjugation"/>
    <property type="evidence" value="ECO:0007669"/>
    <property type="project" value="TreeGrafter"/>
</dbReference>
<evidence type="ECO:0000256" key="1">
    <source>
        <dbReference type="ARBA" id="ARBA00005696"/>
    </source>
</evidence>
<protein>
    <recommendedName>
        <fullName evidence="2">Ubiquitin-like-conjugating enzyme ATG10</fullName>
    </recommendedName>
    <alternativeName>
        <fullName evidence="7">Autophagy-related protein 10</fullName>
    </alternativeName>
</protein>
<evidence type="ECO:0000256" key="5">
    <source>
        <dbReference type="ARBA" id="ARBA00022927"/>
    </source>
</evidence>
<keyword evidence="9" id="KW-1185">Reference proteome</keyword>
<evidence type="ECO:0000256" key="4">
    <source>
        <dbReference type="ARBA" id="ARBA00022786"/>
    </source>
</evidence>
<keyword evidence="5" id="KW-0653">Protein transport</keyword>
<dbReference type="GO" id="GO:0061651">
    <property type="term" value="F:Atg12 conjugating enzyme activity"/>
    <property type="evidence" value="ECO:0007669"/>
    <property type="project" value="TreeGrafter"/>
</dbReference>
<evidence type="ECO:0000256" key="2">
    <source>
        <dbReference type="ARBA" id="ARBA00021099"/>
    </source>
</evidence>
<evidence type="ECO:0000256" key="3">
    <source>
        <dbReference type="ARBA" id="ARBA00022679"/>
    </source>
</evidence>
<evidence type="ECO:0000256" key="7">
    <source>
        <dbReference type="ARBA" id="ARBA00029833"/>
    </source>
</evidence>
<dbReference type="PANTHER" id="PTHR14957">
    <property type="entry name" value="UBIQUITIN-LIKE-CONJUGATING ENZYME ATG10"/>
    <property type="match status" value="1"/>
</dbReference>
<dbReference type="OrthoDB" id="4089664at2759"/>
<dbReference type="GO" id="GO:0015031">
    <property type="term" value="P:protein transport"/>
    <property type="evidence" value="ECO:0007669"/>
    <property type="project" value="UniProtKB-KW"/>
</dbReference>
<evidence type="ECO:0000256" key="6">
    <source>
        <dbReference type="ARBA" id="ARBA00023006"/>
    </source>
</evidence>
<name>A0A0M9VRN8_ESCWE</name>
<keyword evidence="3" id="KW-0808">Transferase</keyword>
<dbReference type="AlphaFoldDB" id="A0A0M9VRN8"/>
<comment type="similarity">
    <text evidence="1">Belongs to the ATG10 family.</text>
</comment>
<dbReference type="PANTHER" id="PTHR14957:SF1">
    <property type="entry name" value="UBIQUITIN-LIKE-CONJUGATING ENZYME ATG10"/>
    <property type="match status" value="1"/>
</dbReference>
<dbReference type="GO" id="GO:0000045">
    <property type="term" value="P:autophagosome assembly"/>
    <property type="evidence" value="ECO:0007669"/>
    <property type="project" value="TreeGrafter"/>
</dbReference>
<keyword evidence="6" id="KW-0072">Autophagy</keyword>
<evidence type="ECO:0000313" key="9">
    <source>
        <dbReference type="Proteomes" id="UP000053831"/>
    </source>
</evidence>
<dbReference type="Gene3D" id="3.30.1460.50">
    <property type="match status" value="1"/>
</dbReference>